<organism evidence="7 8">
    <name type="scientific">Candidatus Sulfomarinibacter kjeldsenii</name>
    <dbReference type="NCBI Taxonomy" id="2885994"/>
    <lineage>
        <taxon>Bacteria</taxon>
        <taxon>Pseudomonadati</taxon>
        <taxon>Acidobacteriota</taxon>
        <taxon>Thermoanaerobaculia</taxon>
        <taxon>Thermoanaerobaculales</taxon>
        <taxon>Candidatus Sulfomarinibacteraceae</taxon>
        <taxon>Candidatus Sulfomarinibacter</taxon>
    </lineage>
</organism>
<feature type="transmembrane region" description="Helical" evidence="6">
    <location>
        <begin position="180"/>
        <end position="198"/>
    </location>
</feature>
<dbReference type="AlphaFoldDB" id="A0A8J7CEY9"/>
<evidence type="ECO:0000256" key="3">
    <source>
        <dbReference type="ARBA" id="ARBA00022692"/>
    </source>
</evidence>
<dbReference type="SUPFAM" id="SSF161070">
    <property type="entry name" value="SNF-like"/>
    <property type="match status" value="1"/>
</dbReference>
<gene>
    <name evidence="7" type="ORF">IFJ97_06495</name>
</gene>
<evidence type="ECO:0000256" key="5">
    <source>
        <dbReference type="ARBA" id="ARBA00023136"/>
    </source>
</evidence>
<evidence type="ECO:0000256" key="4">
    <source>
        <dbReference type="ARBA" id="ARBA00022989"/>
    </source>
</evidence>
<feature type="transmembrane region" description="Helical" evidence="6">
    <location>
        <begin position="256"/>
        <end position="280"/>
    </location>
</feature>
<evidence type="ECO:0000313" key="7">
    <source>
        <dbReference type="EMBL" id="MBD3870992.1"/>
    </source>
</evidence>
<dbReference type="PROSITE" id="PS50267">
    <property type="entry name" value="NA_NEUROTRAN_SYMP_3"/>
    <property type="match status" value="1"/>
</dbReference>
<evidence type="ECO:0000256" key="1">
    <source>
        <dbReference type="ARBA" id="ARBA00004141"/>
    </source>
</evidence>
<evidence type="ECO:0000256" key="2">
    <source>
        <dbReference type="ARBA" id="ARBA00022448"/>
    </source>
</evidence>
<feature type="transmembrane region" description="Helical" evidence="6">
    <location>
        <begin position="87"/>
        <end position="114"/>
    </location>
</feature>
<dbReference type="Pfam" id="PF00209">
    <property type="entry name" value="SNF"/>
    <property type="match status" value="2"/>
</dbReference>
<feature type="transmembrane region" description="Helical" evidence="6">
    <location>
        <begin position="41"/>
        <end position="66"/>
    </location>
</feature>
<keyword evidence="5 6" id="KW-0472">Membrane</keyword>
<comment type="caution">
    <text evidence="7">The sequence shown here is derived from an EMBL/GenBank/DDBJ whole genome shotgun (WGS) entry which is preliminary data.</text>
</comment>
<keyword evidence="4 6" id="KW-1133">Transmembrane helix</keyword>
<feature type="transmembrane region" description="Helical" evidence="6">
    <location>
        <begin position="354"/>
        <end position="378"/>
    </location>
</feature>
<feature type="transmembrane region" description="Helical" evidence="6">
    <location>
        <begin position="218"/>
        <end position="244"/>
    </location>
</feature>
<feature type="transmembrane region" description="Helical" evidence="6">
    <location>
        <begin position="12"/>
        <end position="29"/>
    </location>
</feature>
<dbReference type="NCBIfam" id="NF037979">
    <property type="entry name" value="Na_transp"/>
    <property type="match status" value="1"/>
</dbReference>
<evidence type="ECO:0000256" key="6">
    <source>
        <dbReference type="SAM" id="Phobius"/>
    </source>
</evidence>
<dbReference type="InterPro" id="IPR000175">
    <property type="entry name" value="Na/ntran_symport"/>
</dbReference>
<keyword evidence="2" id="KW-0813">Transport</keyword>
<dbReference type="CDD" id="cd10336">
    <property type="entry name" value="SLC6sbd_Tyt1-Like"/>
    <property type="match status" value="1"/>
</dbReference>
<dbReference type="PRINTS" id="PR00176">
    <property type="entry name" value="NANEUSMPORT"/>
</dbReference>
<feature type="transmembrane region" description="Helical" evidence="6">
    <location>
        <begin position="437"/>
        <end position="461"/>
    </location>
</feature>
<reference evidence="7 8" key="1">
    <citation type="submission" date="2020-08" db="EMBL/GenBank/DDBJ databases">
        <title>Acidobacteriota in marine sediments use diverse sulfur dissimilation pathways.</title>
        <authorList>
            <person name="Wasmund K."/>
        </authorList>
    </citation>
    <scope>NUCLEOTIDE SEQUENCE [LARGE SCALE GENOMIC DNA]</scope>
    <source>
        <strain evidence="7">MAG AM3-A</strain>
    </source>
</reference>
<feature type="transmembrane region" description="Helical" evidence="6">
    <location>
        <begin position="398"/>
        <end position="416"/>
    </location>
</feature>
<name>A0A8J7CEY9_9BACT</name>
<accession>A0A8J7CEY9</accession>
<protein>
    <submittedName>
        <fullName evidence="7">Sodium-dependent transporter</fullName>
    </submittedName>
</protein>
<keyword evidence="3 6" id="KW-0812">Transmembrane</keyword>
<evidence type="ECO:0000313" key="8">
    <source>
        <dbReference type="Proteomes" id="UP000598633"/>
    </source>
</evidence>
<comment type="subcellular location">
    <subcellularLocation>
        <location evidence="1">Membrane</location>
        <topology evidence="1">Multi-pass membrane protein</topology>
    </subcellularLocation>
</comment>
<feature type="transmembrane region" description="Helical" evidence="6">
    <location>
        <begin position="149"/>
        <end position="168"/>
    </location>
</feature>
<dbReference type="PANTHER" id="PTHR42948:SF1">
    <property type="entry name" value="TRANSPORTER"/>
    <property type="match status" value="1"/>
</dbReference>
<proteinExistence type="predicted"/>
<sequence>MSKQRAQWSGHLGFILAAAGSAIGLGNLWKFPYITFENNGGAFVLVYLAAIAVVGVPIMVAEVLIGRKSQRNPVGAFRVLVQGKPGGRAWMGVGFLGVMTGFIILSYYCVIAGWTLRYILMAVSGELGALAHHPEALQSFFGEFLANPYQQILCHSLFMGATIGVVFFGVGKGIERTARFLMPILLSILVMLVIYSIWTPGFKQAIGFLFRPNFSELTAGGVLEALGHSFFTLSLGMGTMLTYGSYMRKRDSIPRAALTICVLDTLIAIMACIIMFSIIFSYDFEVTKSSTILFTTVPVVFFQLPGGAVVSALFYLLVAFAALTSTISLLEVVSSYAIDELGWGRRRAALTTGSAIFVFGILSAVSMGGNAALSNINFIGRPSTGGVFGTLDYMASNWFLPVGGLLIALFVGWILTTGETRKELEEGHGTLARLYPVWLFLIRFAAPAAVAAIIVSVLLGAEYQ</sequence>
<dbReference type="EMBL" id="JACXWA010000109">
    <property type="protein sequence ID" value="MBD3870992.1"/>
    <property type="molecule type" value="Genomic_DNA"/>
</dbReference>
<dbReference type="InterPro" id="IPR037272">
    <property type="entry name" value="SNS_sf"/>
</dbReference>
<dbReference type="InterPro" id="IPR047218">
    <property type="entry name" value="YocR/YhdH-like"/>
</dbReference>
<dbReference type="Proteomes" id="UP000598633">
    <property type="component" value="Unassembled WGS sequence"/>
</dbReference>
<feature type="transmembrane region" description="Helical" evidence="6">
    <location>
        <begin position="300"/>
        <end position="333"/>
    </location>
</feature>
<dbReference type="GO" id="GO:0016020">
    <property type="term" value="C:membrane"/>
    <property type="evidence" value="ECO:0007669"/>
    <property type="project" value="UniProtKB-SubCell"/>
</dbReference>
<dbReference type="PANTHER" id="PTHR42948">
    <property type="entry name" value="TRANSPORTER"/>
    <property type="match status" value="1"/>
</dbReference>